<dbReference type="InterPro" id="IPR023198">
    <property type="entry name" value="PGP-like_dom2"/>
</dbReference>
<evidence type="ECO:0000313" key="1">
    <source>
        <dbReference type="EMBL" id="KAI1857506.1"/>
    </source>
</evidence>
<dbReference type="SUPFAM" id="SSF56784">
    <property type="entry name" value="HAD-like"/>
    <property type="match status" value="1"/>
</dbReference>
<evidence type="ECO:0000313" key="2">
    <source>
        <dbReference type="Proteomes" id="UP000829685"/>
    </source>
</evidence>
<dbReference type="EMBL" id="JAFIMR010000040">
    <property type="protein sequence ID" value="KAI1857506.1"/>
    <property type="molecule type" value="Genomic_DNA"/>
</dbReference>
<dbReference type="PANTHER" id="PTHR18901">
    <property type="entry name" value="2-DEOXYGLUCOSE-6-PHOSPHATE PHOSPHATASE 2"/>
    <property type="match status" value="1"/>
</dbReference>
<dbReference type="Gene3D" id="3.40.50.1000">
    <property type="entry name" value="HAD superfamily/HAD-like"/>
    <property type="match status" value="1"/>
</dbReference>
<proteinExistence type="predicted"/>
<keyword evidence="2" id="KW-1185">Reference proteome</keyword>
<dbReference type="InterPro" id="IPR023214">
    <property type="entry name" value="HAD_sf"/>
</dbReference>
<protein>
    <submittedName>
        <fullName evidence="1">Uncharacterized protein</fullName>
    </submittedName>
</protein>
<dbReference type="InterPro" id="IPR036412">
    <property type="entry name" value="HAD-like_sf"/>
</dbReference>
<comment type="caution">
    <text evidence="1">The sequence shown here is derived from an EMBL/GenBank/DDBJ whole genome shotgun (WGS) entry which is preliminary data.</text>
</comment>
<dbReference type="InterPro" id="IPR006439">
    <property type="entry name" value="HAD-SF_hydro_IA"/>
</dbReference>
<dbReference type="FunFam" id="1.10.150.240:FF:000001">
    <property type="entry name" value="Haloacid dehalogenase-like hydrolase domain"/>
    <property type="match status" value="1"/>
</dbReference>
<dbReference type="Proteomes" id="UP000829685">
    <property type="component" value="Unassembled WGS sequence"/>
</dbReference>
<organism evidence="1 2">
    <name type="scientific">Neoarthrinium moseri</name>
    <dbReference type="NCBI Taxonomy" id="1658444"/>
    <lineage>
        <taxon>Eukaryota</taxon>
        <taxon>Fungi</taxon>
        <taxon>Dikarya</taxon>
        <taxon>Ascomycota</taxon>
        <taxon>Pezizomycotina</taxon>
        <taxon>Sordariomycetes</taxon>
        <taxon>Xylariomycetidae</taxon>
        <taxon>Amphisphaeriales</taxon>
        <taxon>Apiosporaceae</taxon>
        <taxon>Neoarthrinium</taxon>
    </lineage>
</organism>
<dbReference type="Pfam" id="PF00702">
    <property type="entry name" value="Hydrolase"/>
    <property type="match status" value="1"/>
</dbReference>
<dbReference type="FunFam" id="3.40.50.1000:FF:000131">
    <property type="entry name" value="HAD superfamily hydrolase, putative"/>
    <property type="match status" value="1"/>
</dbReference>
<reference evidence="1" key="1">
    <citation type="submission" date="2021-03" db="EMBL/GenBank/DDBJ databases">
        <title>Revisited historic fungal species revealed as producer of novel bioactive compounds through whole genome sequencing and comparative genomics.</title>
        <authorList>
            <person name="Vignolle G.A."/>
            <person name="Hochenegger N."/>
            <person name="Mach R.L."/>
            <person name="Mach-Aigner A.R."/>
            <person name="Javad Rahimi M."/>
            <person name="Salim K.A."/>
            <person name="Chan C.M."/>
            <person name="Lim L.B.L."/>
            <person name="Cai F."/>
            <person name="Druzhinina I.S."/>
            <person name="U'Ren J.M."/>
            <person name="Derntl C."/>
        </authorList>
    </citation>
    <scope>NUCLEOTIDE SEQUENCE</scope>
    <source>
        <strain evidence="1">TUCIM 5799</strain>
    </source>
</reference>
<name>A0A9P9WCX7_9PEZI</name>
<dbReference type="AlphaFoldDB" id="A0A9P9WCX7"/>
<dbReference type="PANTHER" id="PTHR18901:SF38">
    <property type="entry name" value="PSEUDOURIDINE-5'-PHOSPHATASE"/>
    <property type="match status" value="1"/>
</dbReference>
<dbReference type="SFLD" id="SFLDS00003">
    <property type="entry name" value="Haloacid_Dehalogenase"/>
    <property type="match status" value="1"/>
</dbReference>
<accession>A0A9P9WCX7</accession>
<sequence length="401" mass="44799">MDVAAEWLCVVYATEQRDLQLMISVTWGPIPGSRSSRVELLVGGRRGSARVIPVSRPALLRSSRSSSRNYFCSEEASFRPPADLPTTMAPRTDFPPVRACLFDMDGLLLDTEDIYTLCINLLLEKYDRPNLPWSIKAQLQGRPFPQANAIFHEWAQLPVPQDDYNKQIQDLQSQHFPTTKPLPGVEKLLSDLGRTRWWDLSASDGKTPGDRTARPHRVHIALATSSHSKNFQIKTAHLTELFSVFETPRRVLGDDQRVAPGRGKPLPDIYLLALQTINDSLPAGEKPITPEECLVFEDSVPGVEAGRRAGMRVVWCPHPMLKQEYAGREAEILAGRMGAAGEAVDVHQLGEIGDGWADYYQDLQNFPYEKYGMAIPPAETELEPAMQEDLSQRIVAESAEQ</sequence>
<dbReference type="GO" id="GO:0016791">
    <property type="term" value="F:phosphatase activity"/>
    <property type="evidence" value="ECO:0007669"/>
    <property type="project" value="TreeGrafter"/>
</dbReference>
<dbReference type="NCBIfam" id="TIGR01509">
    <property type="entry name" value="HAD-SF-IA-v3"/>
    <property type="match status" value="1"/>
</dbReference>
<dbReference type="Gene3D" id="1.10.150.240">
    <property type="entry name" value="Putative phosphatase, domain 2"/>
    <property type="match status" value="1"/>
</dbReference>
<dbReference type="SFLD" id="SFLDG01129">
    <property type="entry name" value="C1.5:_HAD__Beta-PGM__Phosphata"/>
    <property type="match status" value="1"/>
</dbReference>
<gene>
    <name evidence="1" type="ORF">JX265_011241</name>
</gene>